<evidence type="ECO:0000256" key="4">
    <source>
        <dbReference type="ARBA" id="ARBA00023163"/>
    </source>
</evidence>
<dbReference type="InterPro" id="IPR036388">
    <property type="entry name" value="WH-like_DNA-bd_sf"/>
</dbReference>
<dbReference type="GO" id="GO:0003700">
    <property type="term" value="F:DNA-binding transcription factor activity"/>
    <property type="evidence" value="ECO:0007669"/>
    <property type="project" value="InterPro"/>
</dbReference>
<feature type="domain" description="HTH lysR-type" evidence="8">
    <location>
        <begin position="4"/>
        <end position="61"/>
    </location>
</feature>
<dbReference type="Gene3D" id="3.40.190.290">
    <property type="match status" value="1"/>
</dbReference>
<reference evidence="9 10" key="1">
    <citation type="submission" date="2019-12" db="EMBL/GenBank/DDBJ databases">
        <title>Rhizobium genotypes associated with high levels of biological nitrogen fixation by grain legumes in a temperate-maritime cropping system.</title>
        <authorList>
            <person name="Maluk M."/>
            <person name="Francesc Ferrando Molina F."/>
            <person name="Lopez Del Egido L."/>
            <person name="Lafos M."/>
            <person name="Langarica-Fuentes A."/>
            <person name="Gebre Yohannes G."/>
            <person name="Young M.W."/>
            <person name="Martin P."/>
            <person name="Gantlett R."/>
            <person name="Kenicer G."/>
            <person name="Hawes C."/>
            <person name="Begg G.S."/>
            <person name="Quilliam R.S."/>
            <person name="Squire G.R."/>
            <person name="Poole P.S."/>
            <person name="Young P.W."/>
            <person name="Iannetta P.M."/>
            <person name="James E.K."/>
        </authorList>
    </citation>
    <scope>NUCLEOTIDE SEQUENCE [LARGE SCALE GENOMIC DNA]</scope>
    <source>
        <strain evidence="9 10">JHI1118</strain>
    </source>
</reference>
<proteinExistence type="inferred from homology"/>
<comment type="caution">
    <text evidence="9">The sequence shown here is derived from an EMBL/GenBank/DDBJ whole genome shotgun (WGS) entry which is preliminary data.</text>
</comment>
<organism evidence="9 10">
    <name type="scientific">Rhizobium lusitanum</name>
    <dbReference type="NCBI Taxonomy" id="293958"/>
    <lineage>
        <taxon>Bacteria</taxon>
        <taxon>Pseudomonadati</taxon>
        <taxon>Pseudomonadota</taxon>
        <taxon>Alphaproteobacteria</taxon>
        <taxon>Hyphomicrobiales</taxon>
        <taxon>Rhizobiaceae</taxon>
        <taxon>Rhizobium/Agrobacterium group</taxon>
        <taxon>Rhizobium</taxon>
    </lineage>
</organism>
<evidence type="ECO:0000256" key="2">
    <source>
        <dbReference type="ARBA" id="ARBA00023015"/>
    </source>
</evidence>
<dbReference type="AlphaFoldDB" id="A0A6L9U655"/>
<dbReference type="InterPro" id="IPR058163">
    <property type="entry name" value="LysR-type_TF_proteobact-type"/>
</dbReference>
<dbReference type="SUPFAM" id="SSF53850">
    <property type="entry name" value="Periplasmic binding protein-like II"/>
    <property type="match status" value="1"/>
</dbReference>
<dbReference type="Pfam" id="PF00126">
    <property type="entry name" value="HTH_1"/>
    <property type="match status" value="1"/>
</dbReference>
<comment type="similarity">
    <text evidence="1">Belongs to the LysR transcriptional regulatory family.</text>
</comment>
<dbReference type="InterPro" id="IPR000847">
    <property type="entry name" value="LysR_HTH_N"/>
</dbReference>
<dbReference type="Gene3D" id="1.10.10.10">
    <property type="entry name" value="Winged helix-like DNA-binding domain superfamily/Winged helix DNA-binding domain"/>
    <property type="match status" value="1"/>
</dbReference>
<dbReference type="RefSeq" id="WP_163987856.1">
    <property type="nucleotide sequence ID" value="NZ_WUEY01000007.1"/>
</dbReference>
<evidence type="ECO:0000313" key="9">
    <source>
        <dbReference type="EMBL" id="NEI71383.1"/>
    </source>
</evidence>
<accession>A0A6L9U655</accession>
<evidence type="ECO:0000313" key="10">
    <source>
        <dbReference type="Proteomes" id="UP000483035"/>
    </source>
</evidence>
<gene>
    <name evidence="9" type="ORF">GR212_17535</name>
</gene>
<dbReference type="InterPro" id="IPR036390">
    <property type="entry name" value="WH_DNA-bd_sf"/>
</dbReference>
<dbReference type="PANTHER" id="PTHR30537">
    <property type="entry name" value="HTH-TYPE TRANSCRIPTIONAL REGULATOR"/>
    <property type="match status" value="1"/>
</dbReference>
<dbReference type="EMBL" id="WUEY01000007">
    <property type="protein sequence ID" value="NEI71383.1"/>
    <property type="molecule type" value="Genomic_DNA"/>
</dbReference>
<keyword evidence="3" id="KW-0238">DNA-binding</keyword>
<evidence type="ECO:0000256" key="1">
    <source>
        <dbReference type="ARBA" id="ARBA00009437"/>
    </source>
</evidence>
<evidence type="ECO:0000256" key="6">
    <source>
        <dbReference type="ARBA" id="ARBA00067332"/>
    </source>
</evidence>
<evidence type="ECO:0000256" key="7">
    <source>
        <dbReference type="ARBA" id="ARBA00083243"/>
    </source>
</evidence>
<sequence length="318" mass="35682">MDDLPLADLVAFTAVARERSFREAARKRRVSASSLSEAVRRLEERLAVRLLNRTTRSVTPTEAGERLMERLTPAMSEIAGALEDINSFRDSVGGTLRLNVPTVAAMVVMPDIISRFLREYPAISVEIVAEDSFIDVVAAGYDAGIRYDERLEKDMIAVPIGPRQQHYVTAAAPAYLAANGTPQHPRDILEHRCVRHRFLSGSVLPWEFERKGETIFIAPPMVVATNSIDIERNAAVAGLGIIRTFREFLAPQIASGELVPILEEWDTAFSGPFLYYASRRHMPAPLRAFVDFLNGEQRRHRERSSFHAEDQKNRAINQ</sequence>
<dbReference type="Pfam" id="PF03466">
    <property type="entry name" value="LysR_substrate"/>
    <property type="match status" value="1"/>
</dbReference>
<comment type="function">
    <text evidence="5">Transcriptional regulator of the ttuABCDE tartrate utilization operon.</text>
</comment>
<dbReference type="GO" id="GO:0003677">
    <property type="term" value="F:DNA binding"/>
    <property type="evidence" value="ECO:0007669"/>
    <property type="project" value="UniProtKB-KW"/>
</dbReference>
<evidence type="ECO:0000259" key="8">
    <source>
        <dbReference type="PROSITE" id="PS50931"/>
    </source>
</evidence>
<keyword evidence="2" id="KW-0805">Transcription regulation</keyword>
<dbReference type="PROSITE" id="PS50931">
    <property type="entry name" value="HTH_LYSR"/>
    <property type="match status" value="1"/>
</dbReference>
<dbReference type="Proteomes" id="UP000483035">
    <property type="component" value="Unassembled WGS sequence"/>
</dbReference>
<dbReference type="InterPro" id="IPR005119">
    <property type="entry name" value="LysR_subst-bd"/>
</dbReference>
<dbReference type="PANTHER" id="PTHR30537:SF5">
    <property type="entry name" value="HTH-TYPE TRANSCRIPTIONAL ACTIVATOR TTDR-RELATED"/>
    <property type="match status" value="1"/>
</dbReference>
<name>A0A6L9U655_9HYPH</name>
<evidence type="ECO:0000256" key="3">
    <source>
        <dbReference type="ARBA" id="ARBA00023125"/>
    </source>
</evidence>
<keyword evidence="4" id="KW-0804">Transcription</keyword>
<protein>
    <recommendedName>
        <fullName evidence="6">HTH-type transcriptional regulator TtuA</fullName>
    </recommendedName>
    <alternativeName>
        <fullName evidence="7">Tartrate utilization transcriptional regulator</fullName>
    </alternativeName>
</protein>
<evidence type="ECO:0000256" key="5">
    <source>
        <dbReference type="ARBA" id="ARBA00054626"/>
    </source>
</evidence>
<dbReference type="SUPFAM" id="SSF46785">
    <property type="entry name" value="Winged helix' DNA-binding domain"/>
    <property type="match status" value="1"/>
</dbReference>
<dbReference type="FunFam" id="1.10.10.10:FF:000001">
    <property type="entry name" value="LysR family transcriptional regulator"/>
    <property type="match status" value="1"/>
</dbReference>